<feature type="domain" description="GIY-YIG" evidence="1">
    <location>
        <begin position="61"/>
        <end position="136"/>
    </location>
</feature>
<dbReference type="InterPro" id="IPR000305">
    <property type="entry name" value="GIY-YIG_endonuc"/>
</dbReference>
<gene>
    <name evidence="2" type="ORF">AOC25_04825</name>
</gene>
<name>A0AAC9IUW5_9BURK</name>
<dbReference type="InterPro" id="IPR035901">
    <property type="entry name" value="GIY-YIG_endonuc_sf"/>
</dbReference>
<evidence type="ECO:0000259" key="1">
    <source>
        <dbReference type="PROSITE" id="PS50164"/>
    </source>
</evidence>
<dbReference type="RefSeq" id="WP_071539101.1">
    <property type="nucleotide sequence ID" value="NZ_CP015016.1"/>
</dbReference>
<reference evidence="2" key="1">
    <citation type="journal article" date="2017" name="Appl. Environ. Microbiol.">
        <title>Microdiversification of a pelagic Polynucleobacter species is mainly driven by acquisition of genomic islands from a partially interspecific gene pool.</title>
        <authorList>
            <person name="Hoetzinger M."/>
            <person name="Hahn M.W."/>
            <person name="Jezberova J."/>
            <person name="Schmidt J."/>
            <person name="Koll U."/>
        </authorList>
    </citation>
    <scope>NUCLEOTIDE SEQUENCE</scope>
    <source>
        <strain evidence="2">MWH-RechtKol4</strain>
    </source>
</reference>
<dbReference type="PROSITE" id="PS50164">
    <property type="entry name" value="GIY_YIG"/>
    <property type="match status" value="1"/>
</dbReference>
<dbReference type="Proteomes" id="UP000182060">
    <property type="component" value="Chromosome"/>
</dbReference>
<protein>
    <recommendedName>
        <fullName evidence="1">GIY-YIG domain-containing protein</fullName>
    </recommendedName>
</protein>
<proteinExistence type="predicted"/>
<dbReference type="CDD" id="cd00719">
    <property type="entry name" value="GIY-YIG_SF"/>
    <property type="match status" value="1"/>
</dbReference>
<dbReference type="AlphaFoldDB" id="A0AAC9IUW5"/>
<dbReference type="SUPFAM" id="SSF82771">
    <property type="entry name" value="GIY-YIG endonuclease"/>
    <property type="match status" value="1"/>
</dbReference>
<dbReference type="EMBL" id="CP015017">
    <property type="protein sequence ID" value="APC00993.1"/>
    <property type="molecule type" value="Genomic_DNA"/>
</dbReference>
<organism evidence="2 3">
    <name type="scientific">Polynucleobacter asymbioticus</name>
    <dbReference type="NCBI Taxonomy" id="576611"/>
    <lineage>
        <taxon>Bacteria</taxon>
        <taxon>Pseudomonadati</taxon>
        <taxon>Pseudomonadota</taxon>
        <taxon>Betaproteobacteria</taxon>
        <taxon>Burkholderiales</taxon>
        <taxon>Burkholderiaceae</taxon>
        <taxon>Polynucleobacter</taxon>
    </lineage>
</organism>
<sequence>MNTPYYLMTQQDKEYLLRGEEFLRNLLKTRLIDFSINEIKAAGYTCPDNRSLYLLGRDLPPVPAVYFLFNQAGGIYYIGQSVNVFKRINSGHIKTMGSNWTKLSILGLKPGATQEQLNYAEAMFIFIHQHKRSRNKHGKTLVDMSFKEVIHRFDAQFEKTIFPIALLDLKQFFNY</sequence>
<evidence type="ECO:0000313" key="2">
    <source>
        <dbReference type="EMBL" id="APC00993.1"/>
    </source>
</evidence>
<evidence type="ECO:0000313" key="3">
    <source>
        <dbReference type="Proteomes" id="UP000182060"/>
    </source>
</evidence>
<accession>A0AAC9IUW5</accession>